<protein>
    <submittedName>
        <fullName evidence="1">Uncharacterized protein</fullName>
    </submittedName>
</protein>
<evidence type="ECO:0000313" key="2">
    <source>
        <dbReference type="Proteomes" id="UP000219636"/>
    </source>
</evidence>
<keyword evidence="2" id="KW-1185">Reference proteome</keyword>
<organism evidence="1 2">
    <name type="scientific">Ureibacillus xyleni</name>
    <dbReference type="NCBI Taxonomy" id="614648"/>
    <lineage>
        <taxon>Bacteria</taxon>
        <taxon>Bacillati</taxon>
        <taxon>Bacillota</taxon>
        <taxon>Bacilli</taxon>
        <taxon>Bacillales</taxon>
        <taxon>Caryophanaceae</taxon>
        <taxon>Ureibacillus</taxon>
    </lineage>
</organism>
<accession>A0A285S296</accession>
<dbReference type="EMBL" id="OBMQ01000002">
    <property type="protein sequence ID" value="SOB99173.1"/>
    <property type="molecule type" value="Genomic_DNA"/>
</dbReference>
<dbReference type="OrthoDB" id="4979632at2"/>
<dbReference type="RefSeq" id="WP_097072518.1">
    <property type="nucleotide sequence ID" value="NZ_OBMQ01000002.1"/>
</dbReference>
<sequence>MTRQRRKTPTCPKCNRNNTYDIIPEIPNEPEIQINPYQCMVEYVETYTIGNAKYYCMDCHHTWKKYRGRKPYNMVRKIYASSGGFPGPYFDVTIELDKEEVIDWFLEELYKCDFLNWAEEYIQPYVLDGGHWSVRIEYDTYCEIKMGSNHYPVKWAKFCKAVSAISGSEFY</sequence>
<dbReference type="AlphaFoldDB" id="A0A285S296"/>
<evidence type="ECO:0000313" key="1">
    <source>
        <dbReference type="EMBL" id="SOB99173.1"/>
    </source>
</evidence>
<reference evidence="2" key="1">
    <citation type="submission" date="2017-08" db="EMBL/GenBank/DDBJ databases">
        <authorList>
            <person name="Varghese N."/>
            <person name="Submissions S."/>
        </authorList>
    </citation>
    <scope>NUCLEOTIDE SEQUENCE [LARGE SCALE GENOMIC DNA]</scope>
    <source>
        <strain evidence="2">JC22</strain>
    </source>
</reference>
<proteinExistence type="predicted"/>
<dbReference type="Proteomes" id="UP000219636">
    <property type="component" value="Unassembled WGS sequence"/>
</dbReference>
<gene>
    <name evidence="1" type="ORF">SAMN05880501_102160</name>
</gene>
<name>A0A285S296_9BACL</name>